<reference evidence="9" key="2">
    <citation type="submission" date="2020-06" db="EMBL/GenBank/DDBJ databases">
        <authorList>
            <person name="Sheffer M."/>
        </authorList>
    </citation>
    <scope>NUCLEOTIDE SEQUENCE</scope>
</reference>
<dbReference type="AlphaFoldDB" id="A0A8T0F913"/>
<comment type="subcellular location">
    <subcellularLocation>
        <location evidence="1">Cell membrane</location>
        <topology evidence="1">Multi-pass membrane protein</topology>
    </subcellularLocation>
    <subcellularLocation>
        <location evidence="7">Membrane</location>
        <topology evidence="7">Multi-pass membrane protein</topology>
    </subcellularLocation>
</comment>
<dbReference type="InterPro" id="IPR050895">
    <property type="entry name" value="XK-related_scramblase"/>
</dbReference>
<dbReference type="Gene3D" id="3.40.50.12780">
    <property type="entry name" value="N-terminal domain of ligase-like"/>
    <property type="match status" value="1"/>
</dbReference>
<evidence type="ECO:0000256" key="6">
    <source>
        <dbReference type="ARBA" id="ARBA00023136"/>
    </source>
</evidence>
<dbReference type="GO" id="GO:0043652">
    <property type="term" value="P:engulfment of apoptotic cell"/>
    <property type="evidence" value="ECO:0007669"/>
    <property type="project" value="TreeGrafter"/>
</dbReference>
<evidence type="ECO:0000313" key="9">
    <source>
        <dbReference type="EMBL" id="KAF8787371.1"/>
    </source>
</evidence>
<feature type="transmembrane region" description="Helical" evidence="7">
    <location>
        <begin position="549"/>
        <end position="567"/>
    </location>
</feature>
<keyword evidence="10" id="KW-1185">Reference proteome</keyword>
<evidence type="ECO:0000313" key="10">
    <source>
        <dbReference type="Proteomes" id="UP000807504"/>
    </source>
</evidence>
<reference evidence="9" key="1">
    <citation type="journal article" date="2020" name="bioRxiv">
        <title>Chromosome-level reference genome of the European wasp spider Argiope bruennichi: a resource for studies on range expansion and evolutionary adaptation.</title>
        <authorList>
            <person name="Sheffer M.M."/>
            <person name="Hoppe A."/>
            <person name="Krehenwinkel H."/>
            <person name="Uhl G."/>
            <person name="Kuss A.W."/>
            <person name="Jensen L."/>
            <person name="Jensen C."/>
            <person name="Gillespie R.G."/>
            <person name="Hoff K.J."/>
            <person name="Prost S."/>
        </authorList>
    </citation>
    <scope>NUCLEOTIDE SEQUENCE</scope>
</reference>
<dbReference type="Proteomes" id="UP000807504">
    <property type="component" value="Unassembled WGS sequence"/>
</dbReference>
<evidence type="ECO:0000256" key="4">
    <source>
        <dbReference type="ARBA" id="ARBA00022692"/>
    </source>
</evidence>
<evidence type="ECO:0000256" key="1">
    <source>
        <dbReference type="ARBA" id="ARBA00004651"/>
    </source>
</evidence>
<accession>A0A8T0F913</accession>
<dbReference type="Pfam" id="PF00501">
    <property type="entry name" value="AMP-binding"/>
    <property type="match status" value="1"/>
</dbReference>
<name>A0A8T0F913_ARGBR</name>
<feature type="transmembrane region" description="Helical" evidence="7">
    <location>
        <begin position="639"/>
        <end position="657"/>
    </location>
</feature>
<keyword evidence="6 7" id="KW-0472">Membrane</keyword>
<comment type="caution">
    <text evidence="9">The sequence shown here is derived from an EMBL/GenBank/DDBJ whole genome shotgun (WGS) entry which is preliminary data.</text>
</comment>
<evidence type="ECO:0000256" key="5">
    <source>
        <dbReference type="ARBA" id="ARBA00022989"/>
    </source>
</evidence>
<feature type="transmembrane region" description="Helical" evidence="7">
    <location>
        <begin position="765"/>
        <end position="784"/>
    </location>
</feature>
<comment type="similarity">
    <text evidence="2 7">Belongs to the XK family.</text>
</comment>
<dbReference type="GO" id="GO:0070782">
    <property type="term" value="P:phosphatidylserine exposure on apoptotic cell surface"/>
    <property type="evidence" value="ECO:0007669"/>
    <property type="project" value="TreeGrafter"/>
</dbReference>
<dbReference type="InterPro" id="IPR000873">
    <property type="entry name" value="AMP-dep_synth/lig_dom"/>
</dbReference>
<dbReference type="Gene3D" id="3.30.300.30">
    <property type="match status" value="1"/>
</dbReference>
<sequence length="860" mass="98868">MSNGMILEEEILNHVSENKKIQSCKERTVMDTRKKQPFLAWNKKVTDTNTEKFRKLIEEKYQIRLGLCENGSWILRQQMVYCHPSIEKVVIIPTRQETLSIDTSNIRNCCFLPEFLESGKNPDGSVPEIVFEQLPFDHPLFLVFTSGTTGLPKAPVHGGGTFLPLLIDIAFHWNLKPGDTLFSFIPMGWAVWNWFLPAMALGVRLMLYSGSSSYIRNGLNMWDTLAKYKATWWFVEPCSLDKIEKKEMFPKPESNLDHLKAVCICGSPVKVQNIAYIQSKIKKDVFAASLYGTTESHGFLSGYDWNLPSYAGEVQVPALGKDIHCFDSQGRSVVGKLGELVITTRSPSFPLYLWKDEDGSVVHKAYLDLYPGTWCPHDECWINPKSRGIVIVGRSDDTLIQNGECFGSADIYFAIHDMEEIIDYICVGQTSPDGDVRVVLFVKLAEGVRFSPELNTKICQKIEVELWRELVPELVLDVKDIPYNLNGKRMETFDVLVAVVHYNNGNEWWFALTVCFIAVPSLSMTGFSLRWYLVDADEKRLPPVSTTRWILRIVFLVLQMGPLLRYIDSLYFGLKSNRSRSKVQDQVDFYKQMIYEDADATLLRLFECFMEAAPQLVLQLYIYAIAQADSPDFYTWTEVIQLISMFSSLLSMAWALASYQRALRYSLEEKKNMTLCGSIVQVIWRFFDIASRVLALGLFASIFPNYFFIVCAVRYGVMFVWIRFMDTEFCDNKCGEFFYNVVLGIIFIFCYFNPKDSPTRRRFTFYYTVTFLENSALMCAWFIYCPAHVAYKYPAMFMQFLSFVLGLVIMIIYYLLLHPTKNISVWDHWIKTKPTAIQMCGGITNTVNGAPPNEVQEHKL</sequence>
<dbReference type="InterPro" id="IPR020845">
    <property type="entry name" value="AMP-binding_CS"/>
</dbReference>
<dbReference type="PROSITE" id="PS00455">
    <property type="entry name" value="AMP_BINDING"/>
    <property type="match status" value="1"/>
</dbReference>
<feature type="domain" description="AMP-dependent synthetase/ligase" evidence="8">
    <location>
        <begin position="131"/>
        <end position="344"/>
    </location>
</feature>
<dbReference type="Pfam" id="PF09815">
    <property type="entry name" value="XK-related"/>
    <property type="match status" value="1"/>
</dbReference>
<keyword evidence="5 7" id="KW-1133">Transmembrane helix</keyword>
<evidence type="ECO:0000256" key="3">
    <source>
        <dbReference type="ARBA" id="ARBA00022475"/>
    </source>
</evidence>
<dbReference type="InterPro" id="IPR042099">
    <property type="entry name" value="ANL_N_sf"/>
</dbReference>
<dbReference type="InterPro" id="IPR018629">
    <property type="entry name" value="XK-rel"/>
</dbReference>
<keyword evidence="4 7" id="KW-0812">Transmembrane</keyword>
<dbReference type="SUPFAM" id="SSF56801">
    <property type="entry name" value="Acetyl-CoA synthetase-like"/>
    <property type="match status" value="1"/>
</dbReference>
<organism evidence="9 10">
    <name type="scientific">Argiope bruennichi</name>
    <name type="common">Wasp spider</name>
    <name type="synonym">Aranea bruennichi</name>
    <dbReference type="NCBI Taxonomy" id="94029"/>
    <lineage>
        <taxon>Eukaryota</taxon>
        <taxon>Metazoa</taxon>
        <taxon>Ecdysozoa</taxon>
        <taxon>Arthropoda</taxon>
        <taxon>Chelicerata</taxon>
        <taxon>Arachnida</taxon>
        <taxon>Araneae</taxon>
        <taxon>Araneomorphae</taxon>
        <taxon>Entelegynae</taxon>
        <taxon>Araneoidea</taxon>
        <taxon>Araneidae</taxon>
        <taxon>Argiope</taxon>
    </lineage>
</organism>
<proteinExistence type="inferred from homology"/>
<keyword evidence="3" id="KW-1003">Cell membrane</keyword>
<protein>
    <recommendedName>
        <fullName evidence="7">XK-related protein</fullName>
    </recommendedName>
</protein>
<evidence type="ECO:0000256" key="2">
    <source>
        <dbReference type="ARBA" id="ARBA00008789"/>
    </source>
</evidence>
<dbReference type="GO" id="GO:0005886">
    <property type="term" value="C:plasma membrane"/>
    <property type="evidence" value="ECO:0007669"/>
    <property type="project" value="UniProtKB-SubCell"/>
</dbReference>
<dbReference type="PANTHER" id="PTHR16024:SF6">
    <property type="entry name" value="XK-RELATED PROTEIN"/>
    <property type="match status" value="1"/>
</dbReference>
<dbReference type="InterPro" id="IPR045851">
    <property type="entry name" value="AMP-bd_C_sf"/>
</dbReference>
<dbReference type="PANTHER" id="PTHR16024">
    <property type="entry name" value="XK-RELATED PROTEIN"/>
    <property type="match status" value="1"/>
</dbReference>
<feature type="transmembrane region" description="Helical" evidence="7">
    <location>
        <begin position="796"/>
        <end position="816"/>
    </location>
</feature>
<gene>
    <name evidence="9" type="ORF">HNY73_008977</name>
</gene>
<dbReference type="EMBL" id="JABXBU010000015">
    <property type="protein sequence ID" value="KAF8787371.1"/>
    <property type="molecule type" value="Genomic_DNA"/>
</dbReference>
<dbReference type="GO" id="GO:1902742">
    <property type="term" value="P:apoptotic process involved in development"/>
    <property type="evidence" value="ECO:0007669"/>
    <property type="project" value="TreeGrafter"/>
</dbReference>
<evidence type="ECO:0000259" key="8">
    <source>
        <dbReference type="Pfam" id="PF00501"/>
    </source>
</evidence>
<feature type="transmembrane region" description="Helical" evidence="7">
    <location>
        <begin position="508"/>
        <end position="529"/>
    </location>
</feature>
<feature type="transmembrane region" description="Helical" evidence="7">
    <location>
        <begin position="693"/>
        <end position="717"/>
    </location>
</feature>
<feature type="transmembrane region" description="Helical" evidence="7">
    <location>
        <begin position="737"/>
        <end position="753"/>
    </location>
</feature>
<evidence type="ECO:0000256" key="7">
    <source>
        <dbReference type="RuleBase" id="RU910716"/>
    </source>
</evidence>